<sequence length="104" mass="11671">MFSQASIEYLTDHRYTTVLWNTLPHEWDNPLGWVEPALEMVAEQDWAVVVVHDLPTGAMDRLPAFLDGLAAMDVEFVTDFPDECTPIKQGVLRSSLSHLTNGAE</sequence>
<keyword evidence="2" id="KW-1185">Reference proteome</keyword>
<organism evidence="1 2">
    <name type="scientific">Streptomyces xiangluensis</name>
    <dbReference type="NCBI Taxonomy" id="2665720"/>
    <lineage>
        <taxon>Bacteria</taxon>
        <taxon>Bacillati</taxon>
        <taxon>Actinomycetota</taxon>
        <taxon>Actinomycetes</taxon>
        <taxon>Kitasatosporales</taxon>
        <taxon>Streptomycetaceae</taxon>
        <taxon>Streptomyces</taxon>
    </lineage>
</organism>
<dbReference type="InterPro" id="IPR011330">
    <property type="entry name" value="Glyco_hydro/deAcase_b/a-brl"/>
</dbReference>
<reference evidence="2" key="1">
    <citation type="journal article" date="2019" name="Int. J. Syst. Evol. Microbiol.">
        <title>The Global Catalogue of Microorganisms (GCM) 10K type strain sequencing project: providing services to taxonomists for standard genome sequencing and annotation.</title>
        <authorList>
            <consortium name="The Broad Institute Genomics Platform"/>
            <consortium name="The Broad Institute Genome Sequencing Center for Infectious Disease"/>
            <person name="Wu L."/>
            <person name="Ma J."/>
        </authorList>
    </citation>
    <scope>NUCLEOTIDE SEQUENCE [LARGE SCALE GENOMIC DNA]</scope>
    <source>
        <strain evidence="2">DT43</strain>
    </source>
</reference>
<dbReference type="Gene3D" id="3.20.20.370">
    <property type="entry name" value="Glycoside hydrolase/deacetylase"/>
    <property type="match status" value="1"/>
</dbReference>
<evidence type="ECO:0000313" key="1">
    <source>
        <dbReference type="EMBL" id="MFC4472849.1"/>
    </source>
</evidence>
<accession>A0ABV8Z5V6</accession>
<gene>
    <name evidence="1" type="ORF">ACFPH6_51815</name>
</gene>
<dbReference type="SUPFAM" id="SSF88713">
    <property type="entry name" value="Glycoside hydrolase/deacetylase"/>
    <property type="match status" value="1"/>
</dbReference>
<proteinExistence type="predicted"/>
<evidence type="ECO:0000313" key="2">
    <source>
        <dbReference type="Proteomes" id="UP001596012"/>
    </source>
</evidence>
<comment type="caution">
    <text evidence="1">The sequence shown here is derived from an EMBL/GenBank/DDBJ whole genome shotgun (WGS) entry which is preliminary data.</text>
</comment>
<evidence type="ECO:0008006" key="3">
    <source>
        <dbReference type="Google" id="ProtNLM"/>
    </source>
</evidence>
<dbReference type="EMBL" id="JBHSFG010000132">
    <property type="protein sequence ID" value="MFC4472849.1"/>
    <property type="molecule type" value="Genomic_DNA"/>
</dbReference>
<protein>
    <recommendedName>
        <fullName evidence="3">Polysaccharide deacetylase</fullName>
    </recommendedName>
</protein>
<dbReference type="Proteomes" id="UP001596012">
    <property type="component" value="Unassembled WGS sequence"/>
</dbReference>
<name>A0ABV8Z5V6_9ACTN</name>
<dbReference type="RefSeq" id="WP_386357351.1">
    <property type="nucleotide sequence ID" value="NZ_JBHSFG010000132.1"/>
</dbReference>